<dbReference type="Pfam" id="PF13966">
    <property type="entry name" value="zf-RVT"/>
    <property type="match status" value="1"/>
</dbReference>
<dbReference type="EMBL" id="BSYR01000019">
    <property type="protein sequence ID" value="GMI83381.1"/>
    <property type="molecule type" value="Genomic_DNA"/>
</dbReference>
<dbReference type="SUPFAM" id="SSF56672">
    <property type="entry name" value="DNA/RNA polymerases"/>
    <property type="match status" value="1"/>
</dbReference>
<dbReference type="OrthoDB" id="1000206at2759"/>
<dbReference type="Pfam" id="PF00078">
    <property type="entry name" value="RVT_1"/>
    <property type="match status" value="1"/>
</dbReference>
<keyword evidence="3" id="KW-1185">Reference proteome</keyword>
<name>A0A9W7HUJ5_HIBTR</name>
<dbReference type="InterPro" id="IPR000477">
    <property type="entry name" value="RT_dom"/>
</dbReference>
<gene>
    <name evidence="2" type="ORF">HRI_002007400</name>
</gene>
<dbReference type="InterPro" id="IPR026960">
    <property type="entry name" value="RVT-Znf"/>
</dbReference>
<dbReference type="Gene3D" id="3.60.10.10">
    <property type="entry name" value="Endonuclease/exonuclease/phosphatase"/>
    <property type="match status" value="1"/>
</dbReference>
<dbReference type="InterPro" id="IPR043502">
    <property type="entry name" value="DNA/RNA_pol_sf"/>
</dbReference>
<dbReference type="Proteomes" id="UP001165190">
    <property type="component" value="Unassembled WGS sequence"/>
</dbReference>
<protein>
    <recommendedName>
        <fullName evidence="1">Reverse transcriptase domain-containing protein</fullName>
    </recommendedName>
</protein>
<evidence type="ECO:0000259" key="1">
    <source>
        <dbReference type="PROSITE" id="PS50878"/>
    </source>
</evidence>
<feature type="domain" description="Reverse transcriptase" evidence="1">
    <location>
        <begin position="317"/>
        <end position="587"/>
    </location>
</feature>
<dbReference type="PANTHER" id="PTHR33116">
    <property type="entry name" value="REVERSE TRANSCRIPTASE ZINC-BINDING DOMAIN-CONTAINING PROTEIN-RELATED-RELATED"/>
    <property type="match status" value="1"/>
</dbReference>
<dbReference type="CDD" id="cd01650">
    <property type="entry name" value="RT_nLTR_like"/>
    <property type="match status" value="1"/>
</dbReference>
<dbReference type="AlphaFoldDB" id="A0A9W7HUJ5"/>
<sequence length="992" mass="114218">MENFRDALTDCSLSDLGYTGVWYTWQKGRLSSSNIRERLDRGVASKDWFDLFPEFKLQHRTHTFSDHCPLLLDTKPNNQNRRHWPFQFEASWLMETSCEAEVRKIWENSTGHVLDKLNSIKIGLENWYNRIKKEKKLTVNDLKKRLADLANMDPIDDILQETLEAQISLNLEMDREEVYWEQRARTNWLKNGDMNTTFFHKSASQRRKTNRVQKLYNNQGALIEDEHEMSTVATNYFKDLFHSQGSSSMDTILQGINCCISPEMNSDLEKNFEEKKILHAIKSMSPLKACGEDGLGAIFYQRFWNIIGRDITNFCLATLRGEEIISRINHTHIALIPKIKDPSSMSNFRPISLCNVLYKIIAKVIANRFQKVLHLCVDEAQSAFIPGRLISDNIVAAYETLHSMKNRRMGRKGYFALKLDMSKAYDRVEWNFLTAVMYKMGFSNSWIMRIFNCISSVSYSVILNGSIGEKFAPTRGLRQGDPLSPYLFLICSEGLSSLLRLSSQNDSMLGIKIARGAPTISHLLFADDCLIFGDASATGATIIKQILLDYAAASGQLVNYDKSGVFFSSNVIDSNKADVQHILGVSLTTNLEKYLGLPAIIGRCKKAAFSNLKDRFNFYTEGWSSKFLSAGGKEVFIKSVLQSIPMYAMSCFLLPKSFCRELEAIAAKFWWQKSKEKRGIHWCDWSFLRKLKDSGGMGFRDLRKFNIALLAKQGWRLMSNPSSLVSRLLKAKYYKETNFLGSNLGNRPSFIWKSIWCAKGLLSLGLNWRIGSGSKVSIWDDPWLPVKENPRITSPRTDTVKTVSDLIQTDNMWDENLVNSVFNQRDADAILSITLPYSKEDDFQIWAEEPSGIYTVRSGYKKLLTQDNNNTAEYIFKAIWQVPCPSKIKICVWKFIHGFLPTRQNLCFRKITQNASCLRCNTSIESTEHIIRDCQFAYDIWRNLGITWPTHLNTVNFKEWLTWILMHHSKHTHRKIAITIWAIWYSRNKLYH</sequence>
<dbReference type="InterPro" id="IPR036691">
    <property type="entry name" value="Endo/exonu/phosph_ase_sf"/>
</dbReference>
<evidence type="ECO:0000313" key="3">
    <source>
        <dbReference type="Proteomes" id="UP001165190"/>
    </source>
</evidence>
<reference evidence="2" key="1">
    <citation type="submission" date="2023-05" db="EMBL/GenBank/DDBJ databases">
        <title>Genome and transcriptome analyses reveal genes involved in the formation of fine ridges on petal epidermal cells in Hibiscus trionum.</title>
        <authorList>
            <person name="Koshimizu S."/>
            <person name="Masuda S."/>
            <person name="Ishii T."/>
            <person name="Shirasu K."/>
            <person name="Hoshino A."/>
            <person name="Arita M."/>
        </authorList>
    </citation>
    <scope>NUCLEOTIDE SEQUENCE</scope>
    <source>
        <strain evidence="2">Hamamatsu line</strain>
    </source>
</reference>
<evidence type="ECO:0000313" key="2">
    <source>
        <dbReference type="EMBL" id="GMI83381.1"/>
    </source>
</evidence>
<organism evidence="2 3">
    <name type="scientific">Hibiscus trionum</name>
    <name type="common">Flower of an hour</name>
    <dbReference type="NCBI Taxonomy" id="183268"/>
    <lineage>
        <taxon>Eukaryota</taxon>
        <taxon>Viridiplantae</taxon>
        <taxon>Streptophyta</taxon>
        <taxon>Embryophyta</taxon>
        <taxon>Tracheophyta</taxon>
        <taxon>Spermatophyta</taxon>
        <taxon>Magnoliopsida</taxon>
        <taxon>eudicotyledons</taxon>
        <taxon>Gunneridae</taxon>
        <taxon>Pentapetalae</taxon>
        <taxon>rosids</taxon>
        <taxon>malvids</taxon>
        <taxon>Malvales</taxon>
        <taxon>Malvaceae</taxon>
        <taxon>Malvoideae</taxon>
        <taxon>Hibiscus</taxon>
    </lineage>
</organism>
<comment type="caution">
    <text evidence="2">The sequence shown here is derived from an EMBL/GenBank/DDBJ whole genome shotgun (WGS) entry which is preliminary data.</text>
</comment>
<dbReference type="PANTHER" id="PTHR33116:SF86">
    <property type="entry name" value="REVERSE TRANSCRIPTASE DOMAIN-CONTAINING PROTEIN"/>
    <property type="match status" value="1"/>
</dbReference>
<dbReference type="PROSITE" id="PS50878">
    <property type="entry name" value="RT_POL"/>
    <property type="match status" value="1"/>
</dbReference>
<dbReference type="SUPFAM" id="SSF56219">
    <property type="entry name" value="DNase I-like"/>
    <property type="match status" value="1"/>
</dbReference>
<accession>A0A9W7HUJ5</accession>
<proteinExistence type="predicted"/>